<protein>
    <submittedName>
        <fullName evidence="1">DNA replication protein</fullName>
    </submittedName>
</protein>
<comment type="caution">
    <text evidence="1">The sequence shown here is derived from an EMBL/GenBank/DDBJ whole genome shotgun (WGS) entry which is preliminary data.</text>
</comment>
<dbReference type="AlphaFoldDB" id="A0AAD3YNV6"/>
<name>A0AAD3YNV6_KLEOX</name>
<reference evidence="1" key="2">
    <citation type="submission" date="2019-09" db="EMBL/GenBank/DDBJ databases">
        <authorList>
            <consortium name="NCBI Pathogen Detection Project"/>
        </authorList>
    </citation>
    <scope>NUCLEOTIDE SEQUENCE</scope>
    <source>
        <strain evidence="1">AUSMDU00005748</strain>
    </source>
</reference>
<evidence type="ECO:0000313" key="2">
    <source>
        <dbReference type="Proteomes" id="UP000868497"/>
    </source>
</evidence>
<organism evidence="1 2">
    <name type="scientific">Klebsiella oxytoca</name>
    <dbReference type="NCBI Taxonomy" id="571"/>
    <lineage>
        <taxon>Bacteria</taxon>
        <taxon>Pseudomonadati</taxon>
        <taxon>Pseudomonadota</taxon>
        <taxon>Gammaproteobacteria</taxon>
        <taxon>Enterobacterales</taxon>
        <taxon>Enterobacteriaceae</taxon>
        <taxon>Klebsiella/Raoultella group</taxon>
        <taxon>Klebsiella</taxon>
    </lineage>
</organism>
<evidence type="ECO:0000313" key="1">
    <source>
        <dbReference type="EMBL" id="HAU4355578.1"/>
    </source>
</evidence>
<accession>A0AAD3YNV6</accession>
<dbReference type="Proteomes" id="UP000868497">
    <property type="component" value="Unassembled WGS sequence"/>
</dbReference>
<reference evidence="1" key="1">
    <citation type="journal article" date="2018" name="Genome Biol.">
        <title>SKESA: strategic k-mer extension for scrupulous assemblies.</title>
        <authorList>
            <person name="Souvorov A."/>
            <person name="Agarwala R."/>
            <person name="Lipman D.J."/>
        </authorList>
    </citation>
    <scope>NUCLEOTIDE SEQUENCE</scope>
    <source>
        <strain evidence="1">AUSMDU00005748</strain>
    </source>
</reference>
<dbReference type="RefSeq" id="WP_202860313.1">
    <property type="nucleotide sequence ID" value="NZ_JAETUX010000001.1"/>
</dbReference>
<dbReference type="EMBL" id="DACXIC010000004">
    <property type="protein sequence ID" value="HAU4355578.1"/>
    <property type="molecule type" value="Genomic_DNA"/>
</dbReference>
<gene>
    <name evidence="1" type="ORF">F6W21_04460</name>
</gene>
<proteinExistence type="predicted"/>
<sequence length="299" mass="34430">MGVVKLSDYRLEQRPTSNNGAASMGFVYLHRQFMDSKLYKDSQAVHLWLHLILKANHAETAVMTDIGEMVVGRGQMITGRPTLVSETFIPDNKVRSLLRTFETKGMIKIESKERKFSLVTICKYDDFQTQNCPTNVQRLSNANTSNEAPLSVDCPTNVQLLSINNNINNNSLTNVRESASADKGQAEKKPKISCEEVFQALREELPEARGWKFIDDRRRNLIRSFWAKANKIARGLDDGQALTIEGFRDYLKYIRVNCRWMLEDRADTKSGKTWRRKNYEAFLSDKLYLEVREGDRDDF</sequence>